<dbReference type="SUPFAM" id="SSF48403">
    <property type="entry name" value="Ankyrin repeat"/>
    <property type="match status" value="1"/>
</dbReference>
<feature type="repeat" description="ANK" evidence="3">
    <location>
        <begin position="978"/>
        <end position="1010"/>
    </location>
</feature>
<evidence type="ECO:0000256" key="4">
    <source>
        <dbReference type="SAM" id="MobiDB-lite"/>
    </source>
</evidence>
<keyword evidence="1" id="KW-0677">Repeat</keyword>
<dbReference type="PROSITE" id="PS50088">
    <property type="entry name" value="ANK_REPEAT"/>
    <property type="match status" value="8"/>
</dbReference>
<dbReference type="PANTHER" id="PTHR24180">
    <property type="entry name" value="CYCLIN-DEPENDENT KINASE INHIBITOR 2C-RELATED"/>
    <property type="match status" value="1"/>
</dbReference>
<sequence length="1044" mass="116344">MEPPPKRRRVDESLANSEDRRSGDASRGAFPSQLSSIFDGTGISNSHGEFHVGRDVFVTNNNIHSPSITPTDTRRTLLESLRFDQIDARRQSIKTAHSNTCRWFLQTDTFKKWEENSQDDNFLWIKGKPGAGKSTLMKFLLSEISKRVRRRGKNEAMISFFFNARGHELEKSTAGLYRSLVLQLLDMKPESQHILDQFRPGHQWTIDSLKFVLEEAMKDLEEAPIICLIDALDECDEDQVRDMVLFLESLVNIHGLLHVCFASRHYPRITIQTRLSIVLEERDGHYQDITTYLSSALRIGHSKGAEDIRFKLQEKARGVFMWVVLVVGILNKDYDTGDVHKLAHRIQELPGDLHSLFRDILTRDTKNREGLLLCIQWILFSKQPLTPKQLYLAILSGLEPEYLSNCHSDDYWEGTATRYILDKSKGLAEVTRSKTPTIQFIHESVNDFLYKENGLVGLFPELGPNVKGRSHEALQACCLKYMTMEAVHTIEQSSEELSHGGVTREFPLLEYANSGILYHAEQAGSHGINQEHFLATFPRSEWVRQHNVLQKFAIRRYTPTVSLLYILAEAGLPILIRAHSARQSCFEVEDERYGVPILAAMAMKQGPTMLALLELQAARVPEFDFQDFCSRFPPRIEDLNASRLGFKFSQKRGLIHQLVEYGCDFASMFFVATEAPDSILMGREGSDLLNLALKHERYEVVKLLFKHNSYVPTTDPEGRAPLHRVSSTAVAKLLIDRGSNIEATDRWGQTPLHTASAESRVEIATLLINSGANVAATDNDGVTPLHEASFHRSDAVARLLIDNGSSVLAIRNNGETPLHTASRNGSDAVARLLLDSGAILSVIDEDGETPLHKACWYESDAVARLLIDSGANVAATDNNGRTLLHEACWRQSAAMARLLIDSGANVAATDNDGRTPLHEACWHESDTVARLLIDSGANVAATDNNGRTPLHKASLYGSDTLARLLIDNGANVSAISNDGETPLDMAFLNGRVEIVSLLLEHGANLSVANKDDNTPLLVASSSEQVDIVNLLRKHSGTGVTNSNR</sequence>
<dbReference type="Proteomes" id="UP000829685">
    <property type="component" value="Unassembled WGS sequence"/>
</dbReference>
<feature type="repeat" description="ANK" evidence="3">
    <location>
        <begin position="846"/>
        <end position="878"/>
    </location>
</feature>
<protein>
    <recommendedName>
        <fullName evidence="5">Nephrocystin 3-like N-terminal domain-containing protein</fullName>
    </recommendedName>
</protein>
<dbReference type="InterPro" id="IPR051637">
    <property type="entry name" value="Ank_repeat_dom-contain_49"/>
</dbReference>
<dbReference type="PANTHER" id="PTHR24180:SF45">
    <property type="entry name" value="POLY [ADP-RIBOSE] POLYMERASE TANKYRASE"/>
    <property type="match status" value="1"/>
</dbReference>
<feature type="repeat" description="ANK" evidence="3">
    <location>
        <begin position="912"/>
        <end position="944"/>
    </location>
</feature>
<feature type="compositionally biased region" description="Basic and acidic residues" evidence="4">
    <location>
        <begin position="9"/>
        <end position="24"/>
    </location>
</feature>
<comment type="caution">
    <text evidence="6">The sequence shown here is derived from an EMBL/GenBank/DDBJ whole genome shotgun (WGS) entry which is preliminary data.</text>
</comment>
<dbReference type="SUPFAM" id="SSF52540">
    <property type="entry name" value="P-loop containing nucleoside triphosphate hydrolases"/>
    <property type="match status" value="1"/>
</dbReference>
<dbReference type="Gene3D" id="1.25.40.20">
    <property type="entry name" value="Ankyrin repeat-containing domain"/>
    <property type="match status" value="3"/>
</dbReference>
<dbReference type="InterPro" id="IPR002110">
    <property type="entry name" value="Ankyrin_rpt"/>
</dbReference>
<evidence type="ECO:0000256" key="2">
    <source>
        <dbReference type="ARBA" id="ARBA00023043"/>
    </source>
</evidence>
<keyword evidence="7" id="KW-1185">Reference proteome</keyword>
<evidence type="ECO:0000313" key="6">
    <source>
        <dbReference type="EMBL" id="KAI1879107.1"/>
    </source>
</evidence>
<evidence type="ECO:0000313" key="7">
    <source>
        <dbReference type="Proteomes" id="UP000829685"/>
    </source>
</evidence>
<name>A0A9P9WTJ7_9PEZI</name>
<feature type="repeat" description="ANK" evidence="3">
    <location>
        <begin position="813"/>
        <end position="845"/>
    </location>
</feature>
<evidence type="ECO:0000256" key="3">
    <source>
        <dbReference type="PROSITE-ProRule" id="PRU00023"/>
    </source>
</evidence>
<dbReference type="AlphaFoldDB" id="A0A9P9WTJ7"/>
<dbReference type="Pfam" id="PF12796">
    <property type="entry name" value="Ank_2"/>
    <property type="match status" value="3"/>
</dbReference>
<evidence type="ECO:0000259" key="5">
    <source>
        <dbReference type="Pfam" id="PF24883"/>
    </source>
</evidence>
<dbReference type="PRINTS" id="PR01415">
    <property type="entry name" value="ANKYRIN"/>
</dbReference>
<dbReference type="EMBL" id="JAFIMR010000005">
    <property type="protein sequence ID" value="KAI1879107.1"/>
    <property type="molecule type" value="Genomic_DNA"/>
</dbReference>
<gene>
    <name evidence="6" type="ORF">JX265_003284</name>
</gene>
<keyword evidence="2 3" id="KW-0040">ANK repeat</keyword>
<proteinExistence type="predicted"/>
<dbReference type="InterPro" id="IPR056884">
    <property type="entry name" value="NPHP3-like_N"/>
</dbReference>
<feature type="region of interest" description="Disordered" evidence="4">
    <location>
        <begin position="1"/>
        <end position="31"/>
    </location>
</feature>
<feature type="repeat" description="ANK" evidence="3">
    <location>
        <begin position="747"/>
        <end position="779"/>
    </location>
</feature>
<feature type="domain" description="Nephrocystin 3-like N-terminal" evidence="5">
    <location>
        <begin position="99"/>
        <end position="264"/>
    </location>
</feature>
<dbReference type="InterPro" id="IPR036770">
    <property type="entry name" value="Ankyrin_rpt-contain_sf"/>
</dbReference>
<dbReference type="Pfam" id="PF24883">
    <property type="entry name" value="NPHP3_N"/>
    <property type="match status" value="1"/>
</dbReference>
<dbReference type="PROSITE" id="PS50297">
    <property type="entry name" value="ANK_REP_REGION"/>
    <property type="match status" value="8"/>
</dbReference>
<dbReference type="Gene3D" id="3.40.50.300">
    <property type="entry name" value="P-loop containing nucleotide triphosphate hydrolases"/>
    <property type="match status" value="1"/>
</dbReference>
<reference evidence="6" key="1">
    <citation type="submission" date="2021-03" db="EMBL/GenBank/DDBJ databases">
        <title>Revisited historic fungal species revealed as producer of novel bioactive compounds through whole genome sequencing and comparative genomics.</title>
        <authorList>
            <person name="Vignolle G.A."/>
            <person name="Hochenegger N."/>
            <person name="Mach R.L."/>
            <person name="Mach-Aigner A.R."/>
            <person name="Javad Rahimi M."/>
            <person name="Salim K.A."/>
            <person name="Chan C.M."/>
            <person name="Lim L.B.L."/>
            <person name="Cai F."/>
            <person name="Druzhinina I.S."/>
            <person name="U'Ren J.M."/>
            <person name="Derntl C."/>
        </authorList>
    </citation>
    <scope>NUCLEOTIDE SEQUENCE</scope>
    <source>
        <strain evidence="6">TUCIM 5799</strain>
    </source>
</reference>
<feature type="repeat" description="ANK" evidence="3">
    <location>
        <begin position="945"/>
        <end position="977"/>
    </location>
</feature>
<organism evidence="6 7">
    <name type="scientific">Neoarthrinium moseri</name>
    <dbReference type="NCBI Taxonomy" id="1658444"/>
    <lineage>
        <taxon>Eukaryota</taxon>
        <taxon>Fungi</taxon>
        <taxon>Dikarya</taxon>
        <taxon>Ascomycota</taxon>
        <taxon>Pezizomycotina</taxon>
        <taxon>Sordariomycetes</taxon>
        <taxon>Xylariomycetidae</taxon>
        <taxon>Amphisphaeriales</taxon>
        <taxon>Apiosporaceae</taxon>
        <taxon>Neoarthrinium</taxon>
    </lineage>
</organism>
<dbReference type="SMART" id="SM00248">
    <property type="entry name" value="ANK"/>
    <property type="match status" value="11"/>
</dbReference>
<feature type="repeat" description="ANK" evidence="3">
    <location>
        <begin position="780"/>
        <end position="812"/>
    </location>
</feature>
<feature type="repeat" description="ANK" evidence="3">
    <location>
        <begin position="879"/>
        <end position="911"/>
    </location>
</feature>
<dbReference type="Pfam" id="PF13637">
    <property type="entry name" value="Ank_4"/>
    <property type="match status" value="1"/>
</dbReference>
<dbReference type="InterPro" id="IPR027417">
    <property type="entry name" value="P-loop_NTPase"/>
</dbReference>
<evidence type="ECO:0000256" key="1">
    <source>
        <dbReference type="ARBA" id="ARBA00022737"/>
    </source>
</evidence>
<accession>A0A9P9WTJ7</accession>